<evidence type="ECO:0000256" key="1">
    <source>
        <dbReference type="SAM" id="SignalP"/>
    </source>
</evidence>
<dbReference type="OrthoDB" id="407355at2759"/>
<dbReference type="PROSITE" id="PS51677">
    <property type="entry name" value="NODB"/>
    <property type="match status" value="1"/>
</dbReference>
<sequence>MKISIVSATLLVTAGQWVFALPTTTQTTNVTVAGNSSDVANATIVSNDSDNDNATLATPSSNGWAPQFSPVFPNLNVSRDAITEFNNGTLDLNSTLSRETLNTRKYPEAWKSPDPKHPEVQAVMKQINWDLVPKYKVRKVKNYDLVFDGYDEDTDSDCWWSASMCTKPKIKYLPPDLYTCPTKGDWGLSYDDGPFNLLEKDDDDAKTENPYAEPALYNYLAKEDLKATLFYIGSNVMTYPAAARRALSDGHTLCSHTWSHPPMTTQTNEQVVAELYWTLKAIKEATGVTPKCWRPPQGDVDDRIRAIAHQMGMRTVLWDHDTNDWDMPAPGGGDLKPKVVDGYFKKWIETEKEGKEEHGILVLEHELNHATVNMTMKWLPTVKKSFNVVSAMSCNNVYQPYWENGFKYPAIHNTTSFSSA</sequence>
<dbReference type="GO" id="GO:0004099">
    <property type="term" value="F:chitin deacetylase activity"/>
    <property type="evidence" value="ECO:0007669"/>
    <property type="project" value="TreeGrafter"/>
</dbReference>
<reference evidence="3 4" key="1">
    <citation type="submission" date="2014-09" db="EMBL/GenBank/DDBJ databases">
        <authorList>
            <person name="Ellenberger Sabrina"/>
        </authorList>
    </citation>
    <scope>NUCLEOTIDE SEQUENCE [LARGE SCALE GENOMIC DNA]</scope>
    <source>
        <strain evidence="3 4">CBS 412.66</strain>
    </source>
</reference>
<feature type="chain" id="PRO_5002135684" description="NodB homology domain-containing protein" evidence="1">
    <location>
        <begin position="21"/>
        <end position="420"/>
    </location>
</feature>
<feature type="domain" description="NodB homology" evidence="2">
    <location>
        <begin position="184"/>
        <end position="391"/>
    </location>
</feature>
<organism evidence="3 4">
    <name type="scientific">Parasitella parasitica</name>
    <dbReference type="NCBI Taxonomy" id="35722"/>
    <lineage>
        <taxon>Eukaryota</taxon>
        <taxon>Fungi</taxon>
        <taxon>Fungi incertae sedis</taxon>
        <taxon>Mucoromycota</taxon>
        <taxon>Mucoromycotina</taxon>
        <taxon>Mucoromycetes</taxon>
        <taxon>Mucorales</taxon>
        <taxon>Mucorineae</taxon>
        <taxon>Mucoraceae</taxon>
        <taxon>Parasitella</taxon>
    </lineage>
</organism>
<keyword evidence="4" id="KW-1185">Reference proteome</keyword>
<dbReference type="InterPro" id="IPR050248">
    <property type="entry name" value="Polysacc_deacetylase_ArnD"/>
</dbReference>
<dbReference type="PANTHER" id="PTHR10587:SF98">
    <property type="entry name" value="CHITIN DEACETYLASE"/>
    <property type="match status" value="1"/>
</dbReference>
<dbReference type="InterPro" id="IPR011330">
    <property type="entry name" value="Glyco_hydro/deAcase_b/a-brl"/>
</dbReference>
<evidence type="ECO:0000313" key="4">
    <source>
        <dbReference type="Proteomes" id="UP000054107"/>
    </source>
</evidence>
<dbReference type="GO" id="GO:0009272">
    <property type="term" value="P:fungal-type cell wall biogenesis"/>
    <property type="evidence" value="ECO:0007669"/>
    <property type="project" value="UniProtKB-ARBA"/>
</dbReference>
<dbReference type="GO" id="GO:0016020">
    <property type="term" value="C:membrane"/>
    <property type="evidence" value="ECO:0007669"/>
    <property type="project" value="TreeGrafter"/>
</dbReference>
<dbReference type="SUPFAM" id="SSF88713">
    <property type="entry name" value="Glycoside hydrolase/deacetylase"/>
    <property type="match status" value="1"/>
</dbReference>
<evidence type="ECO:0000259" key="2">
    <source>
        <dbReference type="PROSITE" id="PS51677"/>
    </source>
</evidence>
<keyword evidence="1" id="KW-0732">Signal</keyword>
<evidence type="ECO:0000313" key="3">
    <source>
        <dbReference type="EMBL" id="CEP19530.1"/>
    </source>
</evidence>
<dbReference type="Pfam" id="PF01522">
    <property type="entry name" value="Polysacc_deac_1"/>
    <property type="match status" value="1"/>
</dbReference>
<gene>
    <name evidence="3" type="primary">PARPA_13846.1 scaffold 47132</name>
</gene>
<protein>
    <recommendedName>
        <fullName evidence="2">NodB homology domain-containing protein</fullName>
    </recommendedName>
</protein>
<feature type="signal peptide" evidence="1">
    <location>
        <begin position="1"/>
        <end position="20"/>
    </location>
</feature>
<dbReference type="GO" id="GO:0005975">
    <property type="term" value="P:carbohydrate metabolic process"/>
    <property type="evidence" value="ECO:0007669"/>
    <property type="project" value="InterPro"/>
</dbReference>
<proteinExistence type="predicted"/>
<dbReference type="Proteomes" id="UP000054107">
    <property type="component" value="Unassembled WGS sequence"/>
</dbReference>
<dbReference type="InterPro" id="IPR002509">
    <property type="entry name" value="NODB_dom"/>
</dbReference>
<dbReference type="AlphaFoldDB" id="A0A0B7NVH0"/>
<dbReference type="PANTHER" id="PTHR10587">
    <property type="entry name" value="GLYCOSYL TRANSFERASE-RELATED"/>
    <property type="match status" value="1"/>
</dbReference>
<dbReference type="CDD" id="cd10952">
    <property type="entry name" value="CE4_MrCDA_like"/>
    <property type="match status" value="1"/>
</dbReference>
<name>A0A0B7NVH0_9FUNG</name>
<dbReference type="Gene3D" id="3.20.20.370">
    <property type="entry name" value="Glycoside hydrolase/deacetylase"/>
    <property type="match status" value="1"/>
</dbReference>
<dbReference type="EMBL" id="LN734038">
    <property type="protein sequence ID" value="CEP19530.1"/>
    <property type="molecule type" value="Genomic_DNA"/>
</dbReference>
<accession>A0A0B7NVH0</accession>